<dbReference type="Gene3D" id="3.40.50.300">
    <property type="entry name" value="P-loop containing nucleotide triphosphate hydrolases"/>
    <property type="match status" value="1"/>
</dbReference>
<dbReference type="SUPFAM" id="SSF52540">
    <property type="entry name" value="P-loop containing nucleoside triphosphate hydrolases"/>
    <property type="match status" value="1"/>
</dbReference>
<dbReference type="InterPro" id="IPR015860">
    <property type="entry name" value="ABC_transpr_TagH-like"/>
</dbReference>
<dbReference type="InterPro" id="IPR003593">
    <property type="entry name" value="AAA+_ATPase"/>
</dbReference>
<protein>
    <submittedName>
        <fullName evidence="6">ABC transporter ATP-binding protein</fullName>
    </submittedName>
</protein>
<accession>A0ABT8KAI6</accession>
<evidence type="ECO:0000256" key="2">
    <source>
        <dbReference type="ARBA" id="ARBA00022448"/>
    </source>
</evidence>
<feature type="domain" description="ABC transporter" evidence="5">
    <location>
        <begin position="20"/>
        <end position="261"/>
    </location>
</feature>
<dbReference type="InterPro" id="IPR029439">
    <property type="entry name" value="Wzt_C"/>
</dbReference>
<dbReference type="PANTHER" id="PTHR46743:SF2">
    <property type="entry name" value="TEICHOIC ACIDS EXPORT ATP-BINDING PROTEIN TAGH"/>
    <property type="match status" value="1"/>
</dbReference>
<keyword evidence="3" id="KW-0547">Nucleotide-binding</keyword>
<sequence>MTSTTTGSLARGTDETPEIVRVTDVSKRFVIRKDNSLKERLVAFGRGRQHREEFWALDHVDLSIQAGHTVALIGHNGSGKSTLLKVIGGIIEPTKGSVARRGRIAALLELGAGFHPDLTGRENVYLNASILGLSREETEERFDEILSFSGIGDFIDTQVKFYSSGMYVRLAFAVAVHTDPDLLLVDEVLAVGDEAFQRKCLDKIRSFQQEGRTIILVTHNLSQVTELADRAILLNRGVVVFDGEPGDAVTEFRNILEGRRVVEAEAEAAVQAAKGGDAHIEHGRVIEARAWADGREQGEPVQPGDDLRIEVTLEHDEGIDDWMCAIQIDNTLGQPVYGTTTARIGSDLGRLRERRTVGFLLRDARFGAGKYFVNASLMDNAGRHLSDMPQACSFDVPYYPLAVGMVHAVPEVVEASA</sequence>
<proteinExistence type="inferred from homology"/>
<dbReference type="GO" id="GO:0005524">
    <property type="term" value="F:ATP binding"/>
    <property type="evidence" value="ECO:0007669"/>
    <property type="project" value="UniProtKB-KW"/>
</dbReference>
<keyword evidence="4 6" id="KW-0067">ATP-binding</keyword>
<comment type="similarity">
    <text evidence="1">Belongs to the ABC transporter superfamily.</text>
</comment>
<reference evidence="6" key="1">
    <citation type="submission" date="2023-06" db="EMBL/GenBank/DDBJ databases">
        <title>MT1 and MT2 Draft Genomes of Novel Species.</title>
        <authorList>
            <person name="Venkateswaran K."/>
        </authorList>
    </citation>
    <scope>NUCLEOTIDE SEQUENCE</scope>
    <source>
        <strain evidence="6">F6_8S_P_1B</strain>
    </source>
</reference>
<dbReference type="Gene3D" id="2.70.50.60">
    <property type="entry name" value="abc- transporter (atp binding component) like domain"/>
    <property type="match status" value="1"/>
</dbReference>
<evidence type="ECO:0000259" key="5">
    <source>
        <dbReference type="PROSITE" id="PS50893"/>
    </source>
</evidence>
<evidence type="ECO:0000313" key="7">
    <source>
        <dbReference type="Proteomes" id="UP001174208"/>
    </source>
</evidence>
<dbReference type="Proteomes" id="UP001174208">
    <property type="component" value="Unassembled WGS sequence"/>
</dbReference>
<dbReference type="InterPro" id="IPR003439">
    <property type="entry name" value="ABC_transporter-like_ATP-bd"/>
</dbReference>
<keyword evidence="7" id="KW-1185">Reference proteome</keyword>
<evidence type="ECO:0000256" key="4">
    <source>
        <dbReference type="ARBA" id="ARBA00022840"/>
    </source>
</evidence>
<dbReference type="CDD" id="cd03220">
    <property type="entry name" value="ABC_KpsT_Wzt"/>
    <property type="match status" value="1"/>
</dbReference>
<dbReference type="PROSITE" id="PS50893">
    <property type="entry name" value="ABC_TRANSPORTER_2"/>
    <property type="match status" value="1"/>
</dbReference>
<dbReference type="PANTHER" id="PTHR46743">
    <property type="entry name" value="TEICHOIC ACIDS EXPORT ATP-BINDING PROTEIN TAGH"/>
    <property type="match status" value="1"/>
</dbReference>
<dbReference type="EMBL" id="JAROCF010000001">
    <property type="protein sequence ID" value="MDN4614419.1"/>
    <property type="molecule type" value="Genomic_DNA"/>
</dbReference>
<keyword evidence="2" id="KW-0813">Transport</keyword>
<dbReference type="SMART" id="SM00382">
    <property type="entry name" value="AAA"/>
    <property type="match status" value="1"/>
</dbReference>
<dbReference type="InterPro" id="IPR027417">
    <property type="entry name" value="P-loop_NTPase"/>
</dbReference>
<dbReference type="Pfam" id="PF00005">
    <property type="entry name" value="ABC_tran"/>
    <property type="match status" value="1"/>
</dbReference>
<dbReference type="RefSeq" id="WP_301211081.1">
    <property type="nucleotide sequence ID" value="NZ_JAROCF010000001.1"/>
</dbReference>
<name>A0ABT8KAI6_9MICO</name>
<organism evidence="6 7">
    <name type="scientific">Leifsonia williamsii</name>
    <dbReference type="NCBI Taxonomy" id="3035919"/>
    <lineage>
        <taxon>Bacteria</taxon>
        <taxon>Bacillati</taxon>
        <taxon>Actinomycetota</taxon>
        <taxon>Actinomycetes</taxon>
        <taxon>Micrococcales</taxon>
        <taxon>Microbacteriaceae</taxon>
        <taxon>Leifsonia</taxon>
    </lineage>
</organism>
<evidence type="ECO:0000256" key="1">
    <source>
        <dbReference type="ARBA" id="ARBA00005417"/>
    </source>
</evidence>
<evidence type="ECO:0000256" key="3">
    <source>
        <dbReference type="ARBA" id="ARBA00022741"/>
    </source>
</evidence>
<dbReference type="CDD" id="cd10147">
    <property type="entry name" value="Wzt_C-like"/>
    <property type="match status" value="1"/>
</dbReference>
<gene>
    <name evidence="6" type="ORF">P5G50_08145</name>
</gene>
<dbReference type="Pfam" id="PF14524">
    <property type="entry name" value="Wzt_C"/>
    <property type="match status" value="1"/>
</dbReference>
<evidence type="ECO:0000313" key="6">
    <source>
        <dbReference type="EMBL" id="MDN4614419.1"/>
    </source>
</evidence>
<dbReference type="InterPro" id="IPR050683">
    <property type="entry name" value="Bact_Polysacc_Export_ATP-bd"/>
</dbReference>
<comment type="caution">
    <text evidence="6">The sequence shown here is derived from an EMBL/GenBank/DDBJ whole genome shotgun (WGS) entry which is preliminary data.</text>
</comment>